<proteinExistence type="predicted"/>
<dbReference type="CDD" id="cd16461">
    <property type="entry name" value="RING-H2_EL5-like"/>
    <property type="match status" value="1"/>
</dbReference>
<comment type="caution">
    <text evidence="3">The sequence shown here is derived from an EMBL/GenBank/DDBJ whole genome shotgun (WGS) entry which is preliminary data.</text>
</comment>
<evidence type="ECO:0000313" key="3">
    <source>
        <dbReference type="EMBL" id="KAL2631636.1"/>
    </source>
</evidence>
<dbReference type="PANTHER" id="PTHR47258">
    <property type="match status" value="1"/>
</dbReference>
<organism evidence="3 4">
    <name type="scientific">Riccia fluitans</name>
    <dbReference type="NCBI Taxonomy" id="41844"/>
    <lineage>
        <taxon>Eukaryota</taxon>
        <taxon>Viridiplantae</taxon>
        <taxon>Streptophyta</taxon>
        <taxon>Embryophyta</taxon>
        <taxon>Marchantiophyta</taxon>
        <taxon>Marchantiopsida</taxon>
        <taxon>Marchantiidae</taxon>
        <taxon>Marchantiales</taxon>
        <taxon>Ricciaceae</taxon>
        <taxon>Riccia</taxon>
    </lineage>
</organism>
<dbReference type="GO" id="GO:0008270">
    <property type="term" value="F:zinc ion binding"/>
    <property type="evidence" value="ECO:0007669"/>
    <property type="project" value="UniProtKB-KW"/>
</dbReference>
<dbReference type="AlphaFoldDB" id="A0ABD1YLI0"/>
<reference evidence="3 4" key="1">
    <citation type="submission" date="2024-09" db="EMBL/GenBank/DDBJ databases">
        <title>Chromosome-scale assembly of Riccia fluitans.</title>
        <authorList>
            <person name="Paukszto L."/>
            <person name="Sawicki J."/>
            <person name="Karawczyk K."/>
            <person name="Piernik-Szablinska J."/>
            <person name="Szczecinska M."/>
            <person name="Mazdziarz M."/>
        </authorList>
    </citation>
    <scope>NUCLEOTIDE SEQUENCE [LARGE SCALE GENOMIC DNA]</scope>
    <source>
        <strain evidence="3">Rf_01</strain>
        <tissue evidence="3">Aerial parts of the thallus</tissue>
    </source>
</reference>
<sequence length="389" mass="43807">MGFPGVYGVLFPVMVFKAALSLVVLKETACSVFNLLLGRGWHNPVSGDGVGSTDWVFSEEVASGSGFESRDSLIQDIRDRLNAVRFKDIARKFQEGEEHQCSVCLCDFEGEDEVFQLPQCSHIFHKECLGKWLGHGHTTCPLCRSTLASEELLEKRRNVDGTLQIDADLASEFALWFSVYHPEGGRGYWWQAYLQGIPDVLSGKFESSSTQARQAVGPAAGATKERLELQVHKECRHLSTARLARELLYSAQRRSRLLVDWTVVTQFLLAKFDVGSENQSVVALNWSAGAYSLNIRRRKCRQTNLALLYMLPTIAAYRSHEKERAFRKCCPLTCKEEACADFDWQGSAQLAQPVENLVMDRDVQRCSSQRKRRRLLSLGFWVDGLGQGK</sequence>
<accession>A0ABD1YLI0</accession>
<evidence type="ECO:0000313" key="4">
    <source>
        <dbReference type="Proteomes" id="UP001605036"/>
    </source>
</evidence>
<keyword evidence="1" id="KW-0862">Zinc</keyword>
<keyword evidence="4" id="KW-1185">Reference proteome</keyword>
<dbReference type="InterPro" id="IPR044249">
    <property type="entry name" value="XERICO-like"/>
</dbReference>
<dbReference type="Pfam" id="PF13639">
    <property type="entry name" value="zf-RING_2"/>
    <property type="match status" value="1"/>
</dbReference>
<dbReference type="EMBL" id="JBHFFA010000004">
    <property type="protein sequence ID" value="KAL2631636.1"/>
    <property type="molecule type" value="Genomic_DNA"/>
</dbReference>
<name>A0ABD1YLI0_9MARC</name>
<keyword evidence="1" id="KW-0479">Metal-binding</keyword>
<dbReference type="SMART" id="SM00184">
    <property type="entry name" value="RING"/>
    <property type="match status" value="1"/>
</dbReference>
<dbReference type="PROSITE" id="PS50089">
    <property type="entry name" value="ZF_RING_2"/>
    <property type="match status" value="1"/>
</dbReference>
<dbReference type="Gene3D" id="3.30.40.10">
    <property type="entry name" value="Zinc/RING finger domain, C3HC4 (zinc finger)"/>
    <property type="match status" value="1"/>
</dbReference>
<protein>
    <recommendedName>
        <fullName evidence="2">RING-type domain-containing protein</fullName>
    </recommendedName>
</protein>
<evidence type="ECO:0000256" key="1">
    <source>
        <dbReference type="PROSITE-ProRule" id="PRU00175"/>
    </source>
</evidence>
<dbReference type="SUPFAM" id="SSF57850">
    <property type="entry name" value="RING/U-box"/>
    <property type="match status" value="1"/>
</dbReference>
<gene>
    <name evidence="3" type="ORF">R1flu_016322</name>
</gene>
<dbReference type="Proteomes" id="UP001605036">
    <property type="component" value="Unassembled WGS sequence"/>
</dbReference>
<dbReference type="PANTHER" id="PTHR47258:SF1">
    <property type="entry name" value="E3 UBIQUITIN-PROTEIN LIGASE XERICO-RELATED"/>
    <property type="match status" value="1"/>
</dbReference>
<dbReference type="InterPro" id="IPR001841">
    <property type="entry name" value="Znf_RING"/>
</dbReference>
<feature type="domain" description="RING-type" evidence="2">
    <location>
        <begin position="101"/>
        <end position="144"/>
    </location>
</feature>
<evidence type="ECO:0000259" key="2">
    <source>
        <dbReference type="PROSITE" id="PS50089"/>
    </source>
</evidence>
<dbReference type="InterPro" id="IPR013083">
    <property type="entry name" value="Znf_RING/FYVE/PHD"/>
</dbReference>
<keyword evidence="1" id="KW-0863">Zinc-finger</keyword>